<organism evidence="2 3">
    <name type="scientific">Ricinus communis</name>
    <name type="common">Castor bean</name>
    <dbReference type="NCBI Taxonomy" id="3988"/>
    <lineage>
        <taxon>Eukaryota</taxon>
        <taxon>Viridiplantae</taxon>
        <taxon>Streptophyta</taxon>
        <taxon>Embryophyta</taxon>
        <taxon>Tracheophyta</taxon>
        <taxon>Spermatophyta</taxon>
        <taxon>Magnoliopsida</taxon>
        <taxon>eudicotyledons</taxon>
        <taxon>Gunneridae</taxon>
        <taxon>Pentapetalae</taxon>
        <taxon>rosids</taxon>
        <taxon>fabids</taxon>
        <taxon>Malpighiales</taxon>
        <taxon>Euphorbiaceae</taxon>
        <taxon>Acalyphoideae</taxon>
        <taxon>Acalypheae</taxon>
        <taxon>Ricinus</taxon>
    </lineage>
</organism>
<protein>
    <submittedName>
        <fullName evidence="2">Uncharacterized protein</fullName>
    </submittedName>
</protein>
<dbReference type="PANTHER" id="PTHR33287:SF12">
    <property type="match status" value="1"/>
</dbReference>
<reference evidence="3" key="1">
    <citation type="journal article" date="2010" name="Nat. Biotechnol.">
        <title>Draft genome sequence of the oilseed species Ricinus communis.</title>
        <authorList>
            <person name="Chan A.P."/>
            <person name="Crabtree J."/>
            <person name="Zhao Q."/>
            <person name="Lorenzi H."/>
            <person name="Orvis J."/>
            <person name="Puiu D."/>
            <person name="Melake-Berhan A."/>
            <person name="Jones K.M."/>
            <person name="Redman J."/>
            <person name="Chen G."/>
            <person name="Cahoon E.B."/>
            <person name="Gedil M."/>
            <person name="Stanke M."/>
            <person name="Haas B.J."/>
            <person name="Wortman J.R."/>
            <person name="Fraser-Liggett C.M."/>
            <person name="Ravel J."/>
            <person name="Rabinowicz P.D."/>
        </authorList>
    </citation>
    <scope>NUCLEOTIDE SEQUENCE [LARGE SCALE GENOMIC DNA]</scope>
    <source>
        <strain evidence="3">cv. Hale</strain>
    </source>
</reference>
<sequence length="179" mass="20580">MDSTVAELKDSVKAMRSINEKQEKRVRYLETRSTQLAIFYILFQVAILLSISKPSSISCNIRWIPFSLSLLVAVIFCLTFSSTVTKWAGTKFAYEQNLVEESFLFYKITLAQHNQLKPEGSSDQQNSNILQEQEQQLLKPDMLKVYMRRAYIYVTAFVLIAYTGVILQACRSIPCDDRV</sequence>
<accession>B9RKU6</accession>
<name>B9RKU6_RICCO</name>
<feature type="transmembrane region" description="Helical" evidence="1">
    <location>
        <begin position="63"/>
        <end position="84"/>
    </location>
</feature>
<dbReference type="AlphaFoldDB" id="B9RKU6"/>
<evidence type="ECO:0000256" key="1">
    <source>
        <dbReference type="SAM" id="Phobius"/>
    </source>
</evidence>
<keyword evidence="1" id="KW-0472">Membrane</keyword>
<dbReference type="PANTHER" id="PTHR33287">
    <property type="entry name" value="OS03G0453550 PROTEIN"/>
    <property type="match status" value="1"/>
</dbReference>
<dbReference type="Proteomes" id="UP000008311">
    <property type="component" value="Unassembled WGS sequence"/>
</dbReference>
<dbReference type="EMBL" id="EQ973784">
    <property type="protein sequence ID" value="EEF48294.1"/>
    <property type="molecule type" value="Genomic_DNA"/>
</dbReference>
<evidence type="ECO:0000313" key="3">
    <source>
        <dbReference type="Proteomes" id="UP000008311"/>
    </source>
</evidence>
<proteinExistence type="predicted"/>
<keyword evidence="1" id="KW-1133">Transmembrane helix</keyword>
<keyword evidence="1" id="KW-0812">Transmembrane</keyword>
<gene>
    <name evidence="2" type="ORF">RCOM_1053530</name>
</gene>
<keyword evidence="3" id="KW-1185">Reference proteome</keyword>
<dbReference type="eggNOG" id="ENOG502SBNC">
    <property type="taxonomic scope" value="Eukaryota"/>
</dbReference>
<evidence type="ECO:0000313" key="2">
    <source>
        <dbReference type="EMBL" id="EEF48294.1"/>
    </source>
</evidence>
<feature type="transmembrane region" description="Helical" evidence="1">
    <location>
        <begin position="150"/>
        <end position="170"/>
    </location>
</feature>
<dbReference type="InParanoid" id="B9RKU6"/>
<feature type="transmembrane region" description="Helical" evidence="1">
    <location>
        <begin position="33"/>
        <end position="51"/>
    </location>
</feature>